<name>A0A0A9C9T1_ARUDO</name>
<evidence type="ECO:0000313" key="1">
    <source>
        <dbReference type="EMBL" id="JAD68277.1"/>
    </source>
</evidence>
<proteinExistence type="predicted"/>
<sequence>MDPKQHPRCTYLAMEIAKTLKGSLISANVTARLLRDNFHIHFWCNVLAFLRGFIQKHVSIFGEHPFDLVDQNRPACFGRMAAPSEDFVIYHQYHQRFSEDDVPKIRIQDVMYGSTKPHWKFEVLIWRSQIPPYHSYVCTCGARELKTAAAKRKHSMKNGVMLN</sequence>
<reference evidence="1" key="1">
    <citation type="submission" date="2014-09" db="EMBL/GenBank/DDBJ databases">
        <authorList>
            <person name="Magalhaes I.L.F."/>
            <person name="Oliveira U."/>
            <person name="Santos F.R."/>
            <person name="Vidigal T.H.D.A."/>
            <person name="Brescovit A.D."/>
            <person name="Santos A.J."/>
        </authorList>
    </citation>
    <scope>NUCLEOTIDE SEQUENCE</scope>
    <source>
        <tissue evidence="1">Shoot tissue taken approximately 20 cm above the soil surface</tissue>
    </source>
</reference>
<dbReference type="PANTHER" id="PTHR33377:SF92">
    <property type="entry name" value="NB-ARC DOMAIN-CONTAINING PROTEIN"/>
    <property type="match status" value="1"/>
</dbReference>
<organism evidence="1">
    <name type="scientific">Arundo donax</name>
    <name type="common">Giant reed</name>
    <name type="synonym">Donax arundinaceus</name>
    <dbReference type="NCBI Taxonomy" id="35708"/>
    <lineage>
        <taxon>Eukaryota</taxon>
        <taxon>Viridiplantae</taxon>
        <taxon>Streptophyta</taxon>
        <taxon>Embryophyta</taxon>
        <taxon>Tracheophyta</taxon>
        <taxon>Spermatophyta</taxon>
        <taxon>Magnoliopsida</taxon>
        <taxon>Liliopsida</taxon>
        <taxon>Poales</taxon>
        <taxon>Poaceae</taxon>
        <taxon>PACMAD clade</taxon>
        <taxon>Arundinoideae</taxon>
        <taxon>Arundineae</taxon>
        <taxon>Arundo</taxon>
    </lineage>
</organism>
<accession>A0A0A9C9T1</accession>
<dbReference type="PANTHER" id="PTHR33377">
    <property type="entry name" value="OS10G0134700 PROTEIN-RELATED"/>
    <property type="match status" value="1"/>
</dbReference>
<dbReference type="AlphaFoldDB" id="A0A0A9C9T1"/>
<protein>
    <submittedName>
        <fullName evidence="1">Uncharacterized protein</fullName>
    </submittedName>
</protein>
<reference evidence="1" key="2">
    <citation type="journal article" date="2015" name="Data Brief">
        <title>Shoot transcriptome of the giant reed, Arundo donax.</title>
        <authorList>
            <person name="Barrero R.A."/>
            <person name="Guerrero F.D."/>
            <person name="Moolhuijzen P."/>
            <person name="Goolsby J.A."/>
            <person name="Tidwell J."/>
            <person name="Bellgard S.E."/>
            <person name="Bellgard M.I."/>
        </authorList>
    </citation>
    <scope>NUCLEOTIDE SEQUENCE</scope>
    <source>
        <tissue evidence="1">Shoot tissue taken approximately 20 cm above the soil surface</tissue>
    </source>
</reference>
<dbReference type="EMBL" id="GBRH01229618">
    <property type="protein sequence ID" value="JAD68277.1"/>
    <property type="molecule type" value="Transcribed_RNA"/>
</dbReference>